<evidence type="ECO:0000256" key="2">
    <source>
        <dbReference type="ARBA" id="ARBA00023239"/>
    </source>
</evidence>
<dbReference type="GO" id="GO:0016829">
    <property type="term" value="F:lyase activity"/>
    <property type="evidence" value="ECO:0007669"/>
    <property type="project" value="UniProtKB-KW"/>
</dbReference>
<dbReference type="EMBL" id="OMOR01000001">
    <property type="protein sequence ID" value="SPH19955.1"/>
    <property type="molecule type" value="Genomic_DNA"/>
</dbReference>
<dbReference type="GO" id="GO:0006631">
    <property type="term" value="P:fatty acid metabolic process"/>
    <property type="evidence" value="ECO:0007669"/>
    <property type="project" value="InterPro"/>
</dbReference>
<dbReference type="InterPro" id="IPR006108">
    <property type="entry name" value="3HC_DH_C"/>
</dbReference>
<dbReference type="OrthoDB" id="7192590at2"/>
<keyword evidence="3" id="KW-0511">Multifunctional enzyme</keyword>
<evidence type="ECO:0000256" key="3">
    <source>
        <dbReference type="ARBA" id="ARBA00023268"/>
    </source>
</evidence>
<dbReference type="Proteomes" id="UP000244880">
    <property type="component" value="Unassembled WGS sequence"/>
</dbReference>
<name>A0A2R8BA56_9RHOB</name>
<keyword evidence="2" id="KW-0456">Lyase</keyword>
<evidence type="ECO:0000256" key="1">
    <source>
        <dbReference type="ARBA" id="ARBA00023235"/>
    </source>
</evidence>
<dbReference type="Gene3D" id="1.10.1040.50">
    <property type="match status" value="1"/>
</dbReference>
<evidence type="ECO:0000313" key="5">
    <source>
        <dbReference type="EMBL" id="SPH19955.1"/>
    </source>
</evidence>
<sequence>MTFEISQVEDVLWAACDTLLWSHTNPWELDEALVGAGFLVGPLEMQDHVGLLHVLKRRNAYRSPVLPRMVAEGRIGKIGGVGFYRYPGGGGAVIDPLMEDLILEEAHFAKVTRTPMSDAEIVHSVLTPVSVFLREKATDPIAVARQLQMNIDDLTEFLAQTAS</sequence>
<gene>
    <name evidence="5" type="ORF">ASD8599_00696</name>
</gene>
<dbReference type="SUPFAM" id="SSF48179">
    <property type="entry name" value="6-phosphogluconate dehydrogenase C-terminal domain-like"/>
    <property type="match status" value="1"/>
</dbReference>
<keyword evidence="6" id="KW-1185">Reference proteome</keyword>
<protein>
    <recommendedName>
        <fullName evidence="4">3-hydroxyacyl-CoA dehydrogenase C-terminal domain-containing protein</fullName>
    </recommendedName>
</protein>
<organism evidence="5 6">
    <name type="scientific">Ascidiaceihabitans donghaensis</name>
    <dbReference type="NCBI Taxonomy" id="1510460"/>
    <lineage>
        <taxon>Bacteria</taxon>
        <taxon>Pseudomonadati</taxon>
        <taxon>Pseudomonadota</taxon>
        <taxon>Alphaproteobacteria</taxon>
        <taxon>Rhodobacterales</taxon>
        <taxon>Paracoccaceae</taxon>
        <taxon>Ascidiaceihabitans</taxon>
    </lineage>
</organism>
<accession>A0A2R8BA56</accession>
<keyword evidence="1" id="KW-0413">Isomerase</keyword>
<dbReference type="InterPro" id="IPR008927">
    <property type="entry name" value="6-PGluconate_DH-like_C_sf"/>
</dbReference>
<evidence type="ECO:0000313" key="6">
    <source>
        <dbReference type="Proteomes" id="UP000244880"/>
    </source>
</evidence>
<feature type="domain" description="3-hydroxyacyl-CoA dehydrogenase C-terminal" evidence="4">
    <location>
        <begin position="15"/>
        <end position="86"/>
    </location>
</feature>
<dbReference type="PANTHER" id="PTHR23309">
    <property type="entry name" value="3-HYDROXYACYL-COA DEHYROGENASE"/>
    <property type="match status" value="1"/>
</dbReference>
<dbReference type="GO" id="GO:0016853">
    <property type="term" value="F:isomerase activity"/>
    <property type="evidence" value="ECO:0007669"/>
    <property type="project" value="UniProtKB-KW"/>
</dbReference>
<dbReference type="RefSeq" id="WP_108827234.1">
    <property type="nucleotide sequence ID" value="NZ_OMOR01000001.1"/>
</dbReference>
<reference evidence="5 6" key="1">
    <citation type="submission" date="2018-03" db="EMBL/GenBank/DDBJ databases">
        <authorList>
            <person name="Keele B.F."/>
        </authorList>
    </citation>
    <scope>NUCLEOTIDE SEQUENCE [LARGE SCALE GENOMIC DNA]</scope>
    <source>
        <strain evidence="5 6">CECT 8599</strain>
    </source>
</reference>
<dbReference type="AlphaFoldDB" id="A0A2R8BA56"/>
<dbReference type="GO" id="GO:0016616">
    <property type="term" value="F:oxidoreductase activity, acting on the CH-OH group of donors, NAD or NADP as acceptor"/>
    <property type="evidence" value="ECO:0007669"/>
    <property type="project" value="InterPro"/>
</dbReference>
<evidence type="ECO:0000259" key="4">
    <source>
        <dbReference type="Pfam" id="PF00725"/>
    </source>
</evidence>
<dbReference type="Pfam" id="PF00725">
    <property type="entry name" value="3HCDH"/>
    <property type="match status" value="1"/>
</dbReference>
<proteinExistence type="predicted"/>